<dbReference type="PROSITE" id="PS50240">
    <property type="entry name" value="TRYPSIN_DOM"/>
    <property type="match status" value="1"/>
</dbReference>
<reference evidence="3 4" key="1">
    <citation type="submission" date="2024-04" db="EMBL/GenBank/DDBJ databases">
        <title>Novel species of the genus Ideonella isolated from streams.</title>
        <authorList>
            <person name="Lu H."/>
        </authorList>
    </citation>
    <scope>NUCLEOTIDE SEQUENCE [LARGE SCALE GENOMIC DNA]</scope>
    <source>
        <strain evidence="3 4">DXS22W</strain>
    </source>
</reference>
<feature type="domain" description="Peptidase S1" evidence="2">
    <location>
        <begin position="31"/>
        <end position="290"/>
    </location>
</feature>
<evidence type="ECO:0000313" key="3">
    <source>
        <dbReference type="EMBL" id="MEK8048815.1"/>
    </source>
</evidence>
<dbReference type="PANTHER" id="PTHR24260:SF136">
    <property type="entry name" value="GH08193P-RELATED"/>
    <property type="match status" value="1"/>
</dbReference>
<dbReference type="Pfam" id="PF00089">
    <property type="entry name" value="Trypsin"/>
    <property type="match status" value="1"/>
</dbReference>
<evidence type="ECO:0000259" key="2">
    <source>
        <dbReference type="PROSITE" id="PS50240"/>
    </source>
</evidence>
<dbReference type="PRINTS" id="PR00722">
    <property type="entry name" value="CHYMOTRYPSIN"/>
</dbReference>
<sequence>MTATTPTPRKLALAAPLLALLATASEPAQAIVSTTASSNWLATDDSLDGVAKLLINGSTGCSGTLLAGGAYVLTAAHCVTNSSGQLTATQISVTLDGGAVTAQVSASSQISVYGSWNGSTLGLNNDLALLKLDSAVTSVEGYQVYAGQSLGSTVILAGYGYTGTGSTGYSSGSFGTLHWGMNTYDLLYSGRSGSLVYDFDDGTTAHNATGSTGLGSTEAGIAPGDSGGASFIAAADGSYYLVGVHSFGGRETGSDTTDIDGTLNGSYGEYAGDTGFYSAATARWLIGLAGSGVVVTSLPTVAGLVPEPGSAALMAAGGLLLALRRRKA</sequence>
<dbReference type="EMBL" id="JBBUTH010000001">
    <property type="protein sequence ID" value="MEK8048815.1"/>
    <property type="molecule type" value="Genomic_DNA"/>
</dbReference>
<feature type="chain" id="PRO_5045688068" evidence="1">
    <location>
        <begin position="31"/>
        <end position="328"/>
    </location>
</feature>
<keyword evidence="3" id="KW-0378">Hydrolase</keyword>
<organism evidence="3 4">
    <name type="scientific">Pseudaquabacterium inlustre</name>
    <dbReference type="NCBI Taxonomy" id="2984192"/>
    <lineage>
        <taxon>Bacteria</taxon>
        <taxon>Pseudomonadati</taxon>
        <taxon>Pseudomonadota</taxon>
        <taxon>Betaproteobacteria</taxon>
        <taxon>Burkholderiales</taxon>
        <taxon>Sphaerotilaceae</taxon>
        <taxon>Pseudaquabacterium</taxon>
    </lineage>
</organism>
<gene>
    <name evidence="3" type="ORF">AACH10_01030</name>
</gene>
<comment type="caution">
    <text evidence="3">The sequence shown here is derived from an EMBL/GenBank/DDBJ whole genome shotgun (WGS) entry which is preliminary data.</text>
</comment>
<dbReference type="InterPro" id="IPR051333">
    <property type="entry name" value="CLIP_Serine_Protease"/>
</dbReference>
<dbReference type="InterPro" id="IPR001314">
    <property type="entry name" value="Peptidase_S1A"/>
</dbReference>
<dbReference type="InterPro" id="IPR001254">
    <property type="entry name" value="Trypsin_dom"/>
</dbReference>
<accession>A0ABU9CC88</accession>
<dbReference type="Proteomes" id="UP001365405">
    <property type="component" value="Unassembled WGS sequence"/>
</dbReference>
<dbReference type="InterPro" id="IPR043504">
    <property type="entry name" value="Peptidase_S1_PA_chymotrypsin"/>
</dbReference>
<keyword evidence="4" id="KW-1185">Reference proteome</keyword>
<dbReference type="NCBIfam" id="TIGR02595">
    <property type="entry name" value="PEP_CTERM"/>
    <property type="match status" value="1"/>
</dbReference>
<dbReference type="RefSeq" id="WP_341408489.1">
    <property type="nucleotide sequence ID" value="NZ_JBBUTH010000001.1"/>
</dbReference>
<dbReference type="Gene3D" id="2.40.10.10">
    <property type="entry name" value="Trypsin-like serine proteases"/>
    <property type="match status" value="1"/>
</dbReference>
<evidence type="ECO:0000256" key="1">
    <source>
        <dbReference type="SAM" id="SignalP"/>
    </source>
</evidence>
<protein>
    <submittedName>
        <fullName evidence="3">Trypsin-like serine protease</fullName>
        <ecNumber evidence="3">3.4.21.-</ecNumber>
    </submittedName>
</protein>
<dbReference type="GO" id="GO:0016787">
    <property type="term" value="F:hydrolase activity"/>
    <property type="evidence" value="ECO:0007669"/>
    <property type="project" value="UniProtKB-KW"/>
</dbReference>
<name>A0ABU9CC88_9BURK</name>
<dbReference type="PROSITE" id="PS00134">
    <property type="entry name" value="TRYPSIN_HIS"/>
    <property type="match status" value="1"/>
</dbReference>
<keyword evidence="1" id="KW-0732">Signal</keyword>
<feature type="signal peptide" evidence="1">
    <location>
        <begin position="1"/>
        <end position="30"/>
    </location>
</feature>
<dbReference type="SMART" id="SM00020">
    <property type="entry name" value="Tryp_SPc"/>
    <property type="match status" value="1"/>
</dbReference>
<dbReference type="EC" id="3.4.21.-" evidence="3"/>
<dbReference type="InterPro" id="IPR009003">
    <property type="entry name" value="Peptidase_S1_PA"/>
</dbReference>
<dbReference type="InterPro" id="IPR018114">
    <property type="entry name" value="TRYPSIN_HIS"/>
</dbReference>
<proteinExistence type="predicted"/>
<dbReference type="PANTHER" id="PTHR24260">
    <property type="match status" value="1"/>
</dbReference>
<evidence type="ECO:0000313" key="4">
    <source>
        <dbReference type="Proteomes" id="UP001365405"/>
    </source>
</evidence>
<dbReference type="SUPFAM" id="SSF50494">
    <property type="entry name" value="Trypsin-like serine proteases"/>
    <property type="match status" value="1"/>
</dbReference>
<dbReference type="InterPro" id="IPR013424">
    <property type="entry name" value="Ice-binding_C"/>
</dbReference>